<evidence type="ECO:0000256" key="1">
    <source>
        <dbReference type="ARBA" id="ARBA00004123"/>
    </source>
</evidence>
<dbReference type="OrthoDB" id="2500381at2759"/>
<dbReference type="GO" id="GO:0046982">
    <property type="term" value="F:protein heterodimerization activity"/>
    <property type="evidence" value="ECO:0007669"/>
    <property type="project" value="InterPro"/>
</dbReference>
<dbReference type="InterPro" id="IPR009072">
    <property type="entry name" value="Histone-fold"/>
</dbReference>
<keyword evidence="6" id="KW-0539">Nucleus</keyword>
<dbReference type="InterPro" id="IPR018552">
    <property type="entry name" value="CENP-X"/>
</dbReference>
<organism evidence="8 9">
    <name type="scientific">Pseudocercospora fijiensis (strain CIRAD86)</name>
    <name type="common">Black leaf streak disease fungus</name>
    <name type="synonym">Mycosphaerella fijiensis</name>
    <dbReference type="NCBI Taxonomy" id="383855"/>
    <lineage>
        <taxon>Eukaryota</taxon>
        <taxon>Fungi</taxon>
        <taxon>Dikarya</taxon>
        <taxon>Ascomycota</taxon>
        <taxon>Pezizomycotina</taxon>
        <taxon>Dothideomycetes</taxon>
        <taxon>Dothideomycetidae</taxon>
        <taxon>Mycosphaerellales</taxon>
        <taxon>Mycosphaerellaceae</taxon>
        <taxon>Pseudocercospora</taxon>
    </lineage>
</organism>
<dbReference type="EMBL" id="KB446556">
    <property type="protein sequence ID" value="EME85981.1"/>
    <property type="molecule type" value="Genomic_DNA"/>
</dbReference>
<evidence type="ECO:0000256" key="2">
    <source>
        <dbReference type="ARBA" id="ARBA00009359"/>
    </source>
</evidence>
<dbReference type="GO" id="GO:0006281">
    <property type="term" value="P:DNA repair"/>
    <property type="evidence" value="ECO:0007669"/>
    <property type="project" value="UniProtKB-KW"/>
</dbReference>
<feature type="compositionally biased region" description="Basic and acidic residues" evidence="7">
    <location>
        <begin position="12"/>
        <end position="28"/>
    </location>
</feature>
<keyword evidence="3" id="KW-0227">DNA damage</keyword>
<evidence type="ECO:0000256" key="6">
    <source>
        <dbReference type="ARBA" id="ARBA00023242"/>
    </source>
</evidence>
<reference evidence="8 9" key="1">
    <citation type="journal article" date="2012" name="PLoS Pathog.">
        <title>Diverse lifestyles and strategies of plant pathogenesis encoded in the genomes of eighteen Dothideomycetes fungi.</title>
        <authorList>
            <person name="Ohm R.A."/>
            <person name="Feau N."/>
            <person name="Henrissat B."/>
            <person name="Schoch C.L."/>
            <person name="Horwitz B.A."/>
            <person name="Barry K.W."/>
            <person name="Condon B.J."/>
            <person name="Copeland A.C."/>
            <person name="Dhillon B."/>
            <person name="Glaser F."/>
            <person name="Hesse C.N."/>
            <person name="Kosti I."/>
            <person name="LaButti K."/>
            <person name="Lindquist E.A."/>
            <person name="Lucas S."/>
            <person name="Salamov A.A."/>
            <person name="Bradshaw R.E."/>
            <person name="Ciuffetti L."/>
            <person name="Hamelin R.C."/>
            <person name="Kema G.H.J."/>
            <person name="Lawrence C."/>
            <person name="Scott J.A."/>
            <person name="Spatafora J.W."/>
            <person name="Turgeon B.G."/>
            <person name="de Wit P.J.G.M."/>
            <person name="Zhong S."/>
            <person name="Goodwin S.B."/>
            <person name="Grigoriev I.V."/>
        </authorList>
    </citation>
    <scope>NUCLEOTIDE SEQUENCE [LARGE SCALE GENOMIC DNA]</scope>
    <source>
        <strain evidence="8 9">CIRAD86</strain>
    </source>
</reference>
<evidence type="ECO:0000313" key="8">
    <source>
        <dbReference type="EMBL" id="EME85981.1"/>
    </source>
</evidence>
<accession>M3AN04</accession>
<dbReference type="HOGENOM" id="CLU_071333_3_0_1"/>
<dbReference type="GO" id="GO:0003677">
    <property type="term" value="F:DNA binding"/>
    <property type="evidence" value="ECO:0007669"/>
    <property type="project" value="UniProtKB-KW"/>
</dbReference>
<keyword evidence="4" id="KW-0238">DNA-binding</keyword>
<dbReference type="PANTHER" id="PTHR28680">
    <property type="entry name" value="CENTROMERE PROTEIN X"/>
    <property type="match status" value="1"/>
</dbReference>
<dbReference type="GO" id="GO:0071821">
    <property type="term" value="C:FANCM-MHF complex"/>
    <property type="evidence" value="ECO:0007669"/>
    <property type="project" value="TreeGrafter"/>
</dbReference>
<dbReference type="Gene3D" id="1.10.20.10">
    <property type="entry name" value="Histone, subunit A"/>
    <property type="match status" value="1"/>
</dbReference>
<keyword evidence="9" id="KW-1185">Reference proteome</keyword>
<evidence type="ECO:0008006" key="10">
    <source>
        <dbReference type="Google" id="ProtNLM"/>
    </source>
</evidence>
<dbReference type="Pfam" id="PF09415">
    <property type="entry name" value="CENP-X"/>
    <property type="match status" value="1"/>
</dbReference>
<proteinExistence type="inferred from homology"/>
<evidence type="ECO:0000256" key="5">
    <source>
        <dbReference type="ARBA" id="ARBA00023204"/>
    </source>
</evidence>
<dbReference type="PANTHER" id="PTHR28680:SF1">
    <property type="entry name" value="CENTROMERE PROTEIN X"/>
    <property type="match status" value="1"/>
</dbReference>
<dbReference type="VEuPathDB" id="FungiDB:MYCFIDRAFT_131731"/>
<comment type="similarity">
    <text evidence="2">Belongs to the CENP-X/MHF2 family.</text>
</comment>
<dbReference type="GO" id="GO:0000712">
    <property type="term" value="P:resolution of meiotic recombination intermediates"/>
    <property type="evidence" value="ECO:0007669"/>
    <property type="project" value="TreeGrafter"/>
</dbReference>
<dbReference type="CDD" id="cd22921">
    <property type="entry name" value="HFD_CENP-X"/>
    <property type="match status" value="1"/>
</dbReference>
<sequence>MTKSAPAKRKTPAREPSPESIASHHDNEPPDDTVAGARAEIPLPTQSDDTPSIPQALLLRLLHESFQDKNTKIDKHAIQVFQKYVEIFVRETLARCTLDKKEASERGEVAEIDAGWLELEDLEKAAPGLMLDF</sequence>
<dbReference type="GO" id="GO:0051382">
    <property type="term" value="P:kinetochore assembly"/>
    <property type="evidence" value="ECO:0007669"/>
    <property type="project" value="InterPro"/>
</dbReference>
<dbReference type="GO" id="GO:0031297">
    <property type="term" value="P:replication fork processing"/>
    <property type="evidence" value="ECO:0007669"/>
    <property type="project" value="TreeGrafter"/>
</dbReference>
<dbReference type="Proteomes" id="UP000016932">
    <property type="component" value="Unassembled WGS sequence"/>
</dbReference>
<evidence type="ECO:0000256" key="7">
    <source>
        <dbReference type="SAM" id="MobiDB-lite"/>
    </source>
</evidence>
<dbReference type="GeneID" id="19330790"/>
<dbReference type="eggNOG" id="ENOG502S98G">
    <property type="taxonomic scope" value="Eukaryota"/>
</dbReference>
<feature type="compositionally biased region" description="Basic residues" evidence="7">
    <location>
        <begin position="1"/>
        <end position="11"/>
    </location>
</feature>
<comment type="subcellular location">
    <subcellularLocation>
        <location evidence="1">Nucleus</location>
    </subcellularLocation>
</comment>
<evidence type="ECO:0000256" key="4">
    <source>
        <dbReference type="ARBA" id="ARBA00023125"/>
    </source>
</evidence>
<name>M3AN04_PSEFD</name>
<evidence type="ECO:0000256" key="3">
    <source>
        <dbReference type="ARBA" id="ARBA00022763"/>
    </source>
</evidence>
<dbReference type="RefSeq" id="XP_007923416.1">
    <property type="nucleotide sequence ID" value="XM_007925225.1"/>
</dbReference>
<keyword evidence="5" id="KW-0234">DNA repair</keyword>
<evidence type="ECO:0000313" key="9">
    <source>
        <dbReference type="Proteomes" id="UP000016932"/>
    </source>
</evidence>
<dbReference type="KEGG" id="pfj:MYCFIDRAFT_131731"/>
<feature type="region of interest" description="Disordered" evidence="7">
    <location>
        <begin position="1"/>
        <end position="51"/>
    </location>
</feature>
<dbReference type="AlphaFoldDB" id="M3AN04"/>
<protein>
    <recommendedName>
        <fullName evidence="10">Centromere protein X</fullName>
    </recommendedName>
</protein>
<gene>
    <name evidence="8" type="ORF">MYCFIDRAFT_131731</name>
</gene>